<feature type="region of interest" description="Disordered" evidence="6">
    <location>
        <begin position="1"/>
        <end position="25"/>
    </location>
</feature>
<feature type="transmembrane region" description="Helical" evidence="7">
    <location>
        <begin position="284"/>
        <end position="309"/>
    </location>
</feature>
<feature type="transmembrane region" description="Helical" evidence="7">
    <location>
        <begin position="69"/>
        <end position="87"/>
    </location>
</feature>
<feature type="transmembrane region" description="Helical" evidence="7">
    <location>
        <begin position="185"/>
        <end position="204"/>
    </location>
</feature>
<evidence type="ECO:0000256" key="7">
    <source>
        <dbReference type="SAM" id="Phobius"/>
    </source>
</evidence>
<evidence type="ECO:0000256" key="6">
    <source>
        <dbReference type="SAM" id="MobiDB-lite"/>
    </source>
</evidence>
<evidence type="ECO:0000259" key="8">
    <source>
        <dbReference type="PROSITE" id="PS50850"/>
    </source>
</evidence>
<dbReference type="InterPro" id="IPR011701">
    <property type="entry name" value="MFS"/>
</dbReference>
<dbReference type="PANTHER" id="PTHR42718">
    <property type="entry name" value="MAJOR FACILITATOR SUPERFAMILY MULTIDRUG TRANSPORTER MFSC"/>
    <property type="match status" value="1"/>
</dbReference>
<dbReference type="InterPro" id="IPR036259">
    <property type="entry name" value="MFS_trans_sf"/>
</dbReference>
<feature type="transmembrane region" description="Helical" evidence="7">
    <location>
        <begin position="425"/>
        <end position="447"/>
    </location>
</feature>
<evidence type="ECO:0000256" key="3">
    <source>
        <dbReference type="ARBA" id="ARBA00022692"/>
    </source>
</evidence>
<proteinExistence type="predicted"/>
<reference evidence="10" key="1">
    <citation type="journal article" date="2019" name="Int. J. Syst. Evol. Microbiol.">
        <title>The Global Catalogue of Microorganisms (GCM) 10K type strain sequencing project: providing services to taxonomists for standard genome sequencing and annotation.</title>
        <authorList>
            <consortium name="The Broad Institute Genomics Platform"/>
            <consortium name="The Broad Institute Genome Sequencing Center for Infectious Disease"/>
            <person name="Wu L."/>
            <person name="Ma J."/>
        </authorList>
    </citation>
    <scope>NUCLEOTIDE SEQUENCE [LARGE SCALE GENOMIC DNA]</scope>
    <source>
        <strain evidence="10">DFY28</strain>
    </source>
</reference>
<dbReference type="InterPro" id="IPR020846">
    <property type="entry name" value="MFS_dom"/>
</dbReference>
<feature type="transmembrane region" description="Helical" evidence="7">
    <location>
        <begin position="355"/>
        <end position="375"/>
    </location>
</feature>
<feature type="transmembrane region" description="Helical" evidence="7">
    <location>
        <begin position="381"/>
        <end position="404"/>
    </location>
</feature>
<dbReference type="CDD" id="cd17504">
    <property type="entry name" value="MFS_MMR_MDR_like"/>
    <property type="match status" value="1"/>
</dbReference>
<feature type="transmembrane region" description="Helical" evidence="7">
    <location>
        <begin position="127"/>
        <end position="143"/>
    </location>
</feature>
<dbReference type="RefSeq" id="WP_128219250.1">
    <property type="nucleotide sequence ID" value="NZ_CP034929.1"/>
</dbReference>
<keyword evidence="3 7" id="KW-0812">Transmembrane</keyword>
<gene>
    <name evidence="9" type="ORF">ACFPWU_12860</name>
</gene>
<feature type="transmembrane region" description="Helical" evidence="7">
    <location>
        <begin position="99"/>
        <end position="121"/>
    </location>
</feature>
<evidence type="ECO:0000256" key="5">
    <source>
        <dbReference type="ARBA" id="ARBA00023136"/>
    </source>
</evidence>
<comment type="caution">
    <text evidence="9">The sequence shown here is derived from an EMBL/GenBank/DDBJ whole genome shotgun (WGS) entry which is preliminary data.</text>
</comment>
<comment type="subcellular location">
    <subcellularLocation>
        <location evidence="1">Cell membrane</location>
        <topology evidence="1">Multi-pass membrane protein</topology>
    </subcellularLocation>
</comment>
<feature type="transmembrane region" description="Helical" evidence="7">
    <location>
        <begin position="29"/>
        <end position="49"/>
    </location>
</feature>
<dbReference type="PANTHER" id="PTHR42718:SF9">
    <property type="entry name" value="MAJOR FACILITATOR SUPERFAMILY MULTIDRUG TRANSPORTER MFSC"/>
    <property type="match status" value="1"/>
</dbReference>
<feature type="transmembrane region" description="Helical" evidence="7">
    <location>
        <begin position="216"/>
        <end position="235"/>
    </location>
</feature>
<organism evidence="9 10">
    <name type="scientific">Nocardioides yefusunii</name>
    <dbReference type="NCBI Taxonomy" id="2500546"/>
    <lineage>
        <taxon>Bacteria</taxon>
        <taxon>Bacillati</taxon>
        <taxon>Actinomycetota</taxon>
        <taxon>Actinomycetes</taxon>
        <taxon>Propionibacteriales</taxon>
        <taxon>Nocardioidaceae</taxon>
        <taxon>Nocardioides</taxon>
    </lineage>
</organism>
<evidence type="ECO:0000256" key="1">
    <source>
        <dbReference type="ARBA" id="ARBA00004651"/>
    </source>
</evidence>
<keyword evidence="10" id="KW-1185">Reference proteome</keyword>
<dbReference type="Pfam" id="PF07690">
    <property type="entry name" value="MFS_1"/>
    <property type="match status" value="1"/>
</dbReference>
<dbReference type="Proteomes" id="UP001596098">
    <property type="component" value="Unassembled WGS sequence"/>
</dbReference>
<keyword evidence="4 7" id="KW-1133">Transmembrane helix</keyword>
<dbReference type="EMBL" id="JBHSQI010000007">
    <property type="protein sequence ID" value="MFC6154553.1"/>
    <property type="molecule type" value="Genomic_DNA"/>
</dbReference>
<feature type="domain" description="Major facilitator superfamily (MFS) profile" evidence="8">
    <location>
        <begin position="32"/>
        <end position="486"/>
    </location>
</feature>
<feature type="transmembrane region" description="Helical" evidence="7">
    <location>
        <begin position="459"/>
        <end position="481"/>
    </location>
</feature>
<dbReference type="SUPFAM" id="SSF103473">
    <property type="entry name" value="MFS general substrate transporter"/>
    <property type="match status" value="1"/>
</dbReference>
<evidence type="ECO:0000313" key="10">
    <source>
        <dbReference type="Proteomes" id="UP001596098"/>
    </source>
</evidence>
<feature type="transmembrane region" description="Helical" evidence="7">
    <location>
        <begin position="321"/>
        <end position="343"/>
    </location>
</feature>
<keyword evidence="2" id="KW-0813">Transport</keyword>
<feature type="transmembrane region" description="Helical" evidence="7">
    <location>
        <begin position="152"/>
        <end position="173"/>
    </location>
</feature>
<name>A0ABW1QZB4_9ACTN</name>
<sequence length="510" mass="52019">MTPPSTSPTSLLPNNAVDTPGNSPRRRPAWLVTGVLAAAGMAVSLQQTLVIPLVPVLPEAFDTSPDTASWLLTVTLLSGAVATPVLTRLADLYGKRRMALVAMSVMTLGSLVLAVTTSLVAAMVGRGLQGLAAAIIPIGISILRDELPPHRVGFGIALMSTTLGIGGALGLPLSGILYETSGWSSLFWVTGSFTALILVAVAIGVPESRTRARGSFDLVGALVLSFALVTLMLFVSKGGSWGWASPVTLGLLVASVVTFAAWVPSQLRRETPMVDLRTFSRRPMLLTNVASVLLTVGMMANNLLTIPFVEAPEATGHGFGISVMGAGLVMIPSGLAMVVFAPVSGRMLNRVGGRGTLLVGALVMAVSYLTRPLLAADVTQVVVATTLCGIGAAMSFAAMPVLVMASARPDETASANGINSLMRSIGMAGASAGIAALLAGLTTTHVVDGVATTHASTSAFTVGFLTCGVLSLVAAVTAAFIPPAAASRRGTTTLGRGIGERQRVVGDSAA</sequence>
<accession>A0ABW1QZB4</accession>
<dbReference type="PROSITE" id="PS50850">
    <property type="entry name" value="MFS"/>
    <property type="match status" value="1"/>
</dbReference>
<dbReference type="Gene3D" id="1.20.1250.20">
    <property type="entry name" value="MFS general substrate transporter like domains"/>
    <property type="match status" value="2"/>
</dbReference>
<evidence type="ECO:0000313" key="9">
    <source>
        <dbReference type="EMBL" id="MFC6154553.1"/>
    </source>
</evidence>
<feature type="transmembrane region" description="Helical" evidence="7">
    <location>
        <begin position="241"/>
        <end position="263"/>
    </location>
</feature>
<feature type="compositionally biased region" description="Polar residues" evidence="6">
    <location>
        <begin position="11"/>
        <end position="22"/>
    </location>
</feature>
<evidence type="ECO:0000256" key="2">
    <source>
        <dbReference type="ARBA" id="ARBA00022448"/>
    </source>
</evidence>
<keyword evidence="5 7" id="KW-0472">Membrane</keyword>
<evidence type="ECO:0000256" key="4">
    <source>
        <dbReference type="ARBA" id="ARBA00022989"/>
    </source>
</evidence>
<protein>
    <submittedName>
        <fullName evidence="9">MFS transporter</fullName>
    </submittedName>
</protein>